<organism evidence="3 4">
    <name type="scientific">Caenorhabditis bovis</name>
    <dbReference type="NCBI Taxonomy" id="2654633"/>
    <lineage>
        <taxon>Eukaryota</taxon>
        <taxon>Metazoa</taxon>
        <taxon>Ecdysozoa</taxon>
        <taxon>Nematoda</taxon>
        <taxon>Chromadorea</taxon>
        <taxon>Rhabditida</taxon>
        <taxon>Rhabditina</taxon>
        <taxon>Rhabditomorpha</taxon>
        <taxon>Rhabditoidea</taxon>
        <taxon>Rhabditidae</taxon>
        <taxon>Peloderinae</taxon>
        <taxon>Caenorhabditis</taxon>
    </lineage>
</organism>
<keyword evidence="1" id="KW-0732">Signal</keyword>
<evidence type="ECO:0000313" key="4">
    <source>
        <dbReference type="Proteomes" id="UP000494206"/>
    </source>
</evidence>
<name>A0A8S1ESD7_9PELO</name>
<evidence type="ECO:0000313" key="3">
    <source>
        <dbReference type="EMBL" id="CAB3403015.1"/>
    </source>
</evidence>
<evidence type="ECO:0000256" key="1">
    <source>
        <dbReference type="SAM" id="SignalP"/>
    </source>
</evidence>
<feature type="signal peptide" evidence="1">
    <location>
        <begin position="1"/>
        <end position="18"/>
    </location>
</feature>
<accession>A0A8S1ESD7</accession>
<dbReference type="AlphaFoldDB" id="A0A8S1ESD7"/>
<evidence type="ECO:0000259" key="2">
    <source>
        <dbReference type="Pfam" id="PF04155"/>
    </source>
</evidence>
<dbReference type="EMBL" id="CADEPM010000003">
    <property type="protein sequence ID" value="CAB3403015.1"/>
    <property type="molecule type" value="Genomic_DNA"/>
</dbReference>
<dbReference type="Proteomes" id="UP000494206">
    <property type="component" value="Unassembled WGS sequence"/>
</dbReference>
<feature type="chain" id="PRO_5035866551" description="Ground-like domain-containing protein" evidence="1">
    <location>
        <begin position="19"/>
        <end position="157"/>
    </location>
</feature>
<protein>
    <recommendedName>
        <fullName evidence="2">Ground-like domain-containing protein</fullName>
    </recommendedName>
</protein>
<feature type="domain" description="Ground-like" evidence="2">
    <location>
        <begin position="83"/>
        <end position="154"/>
    </location>
</feature>
<dbReference type="Pfam" id="PF04155">
    <property type="entry name" value="Ground-like"/>
    <property type="match status" value="1"/>
</dbReference>
<dbReference type="InterPro" id="IPR007284">
    <property type="entry name" value="Ground-like_dom"/>
</dbReference>
<dbReference type="OrthoDB" id="5846317at2759"/>
<keyword evidence="4" id="KW-1185">Reference proteome</keyword>
<gene>
    <name evidence="3" type="ORF">CBOVIS_LOCUS5541</name>
</gene>
<proteinExistence type="predicted"/>
<comment type="caution">
    <text evidence="3">The sequence shown here is derived from an EMBL/GenBank/DDBJ whole genome shotgun (WGS) entry which is preliminary data.</text>
</comment>
<reference evidence="3 4" key="1">
    <citation type="submission" date="2020-04" db="EMBL/GenBank/DDBJ databases">
        <authorList>
            <person name="Laetsch R D."/>
            <person name="Stevens L."/>
            <person name="Kumar S."/>
            <person name="Blaxter L. M."/>
        </authorList>
    </citation>
    <scope>NUCLEOTIDE SEQUENCE [LARGE SCALE GENOMIC DNA]</scope>
</reference>
<sequence>MMIRSTVAVLLLAISADATFFNGGCGCPPPPPPPPMCMTTIQLPPIQIPTIPLPRIEHPQPCCPTCACGRKKREVDVDEAPKDVACNDDKLFNIMKKEMTSGESSKIKIALVEAAEVEIGGRFTVICSQGAFSFVTSTTNYCLHSQNGLNCYLFKTQ</sequence>